<proteinExistence type="predicted"/>
<dbReference type="GO" id="GO:0004527">
    <property type="term" value="F:exonuclease activity"/>
    <property type="evidence" value="ECO:0007669"/>
    <property type="project" value="UniProtKB-KW"/>
</dbReference>
<evidence type="ECO:0000256" key="9">
    <source>
        <dbReference type="ARBA" id="ARBA00022840"/>
    </source>
</evidence>
<evidence type="ECO:0000256" key="6">
    <source>
        <dbReference type="ARBA" id="ARBA00022801"/>
    </source>
</evidence>
<keyword evidence="6" id="KW-0378">Hydrolase</keyword>
<evidence type="ECO:0000256" key="12">
    <source>
        <dbReference type="ARBA" id="ARBA00023125"/>
    </source>
</evidence>
<keyword evidence="3" id="KW-0479">Metal-binding</keyword>
<reference evidence="16" key="2">
    <citation type="journal article" date="2021" name="PeerJ">
        <title>Extensive microbial diversity within the chicken gut microbiome revealed by metagenomics and culture.</title>
        <authorList>
            <person name="Gilroy R."/>
            <person name="Ravi A."/>
            <person name="Getino M."/>
            <person name="Pursley I."/>
            <person name="Horton D.L."/>
            <person name="Alikhan N.F."/>
            <person name="Baker D."/>
            <person name="Gharbi K."/>
            <person name="Hall N."/>
            <person name="Watson M."/>
            <person name="Adriaenssens E.M."/>
            <person name="Foster-Nyarko E."/>
            <person name="Jarju S."/>
            <person name="Secka A."/>
            <person name="Antonio M."/>
            <person name="Oren A."/>
            <person name="Chaudhuri R.R."/>
            <person name="La Ragione R."/>
            <person name="Hildebrand F."/>
            <person name="Pallen M.J."/>
        </authorList>
    </citation>
    <scope>NUCLEOTIDE SEQUENCE</scope>
    <source>
        <strain evidence="16">ChiSjej3B21-11622</strain>
    </source>
</reference>
<dbReference type="Gene3D" id="3.40.50.300">
    <property type="entry name" value="P-loop containing nucleotide triphosphate hydrolases"/>
    <property type="match status" value="3"/>
</dbReference>
<dbReference type="GO" id="GO:0003677">
    <property type="term" value="F:DNA binding"/>
    <property type="evidence" value="ECO:0007669"/>
    <property type="project" value="UniProtKB-KW"/>
</dbReference>
<name>A0A9D0ZXY0_9FIRM</name>
<evidence type="ECO:0000256" key="3">
    <source>
        <dbReference type="ARBA" id="ARBA00022723"/>
    </source>
</evidence>
<dbReference type="PANTHER" id="PTHR30591:SF1">
    <property type="entry name" value="RECBCD ENZYME SUBUNIT RECC"/>
    <property type="match status" value="1"/>
</dbReference>
<keyword evidence="5" id="KW-0227">DNA damage</keyword>
<dbReference type="AlphaFoldDB" id="A0A9D0ZXY0"/>
<sequence length="1135" mass="130563">MSLKFILGNSGSGKSRVLYETIIRSSMEAPGETFLVIVPEQFTLQTQKDLVSLHPRKGILNIDVLSFQRLAIRALNDAGVDRRKVLEETGKNLVIRRAAMEHEEELTLLKGSFKKTGYVKEVKSMLSELSQYRITPEHLEKLSERIQEKPKLYFKCRDLKILYQAFQKRMEEEYVTAEELLEVLADHAEKIGTFKGCTIALDGFTGFTPIQMELLKKLLPLAKRVLVTVTVDAREDFAKPYHMYELFYLSKKTIQGLERLAAETHTEIEEPLLLGKNGSVRFQNSPSLAHLEQNLFRRRNAFREEPKEISLHVLSNPKEEVHFAARTILQLTREQKWHYGEIALITGDMETYSREVRRIFPEYGIPFFIDETRKMLLNPFLEYIKSALEVVIQNFTYESVFRFLRTGLTDFAPETIDFVENYVCAAGIRGYSSWKEEWEGKTRTIPETDLPALNKFRQEFVEKMAPFAEGMKKKDGTVLDKCRTLYLFLAQERLEEKAAAMEASFEEKGEAELAKEYHQIYGTILSLLEKMVEFLGQEVLSLTEFKEILEAGFEDSKVGILPPSVDDVLVGDMERTRLKDIKGLFFLGLNEGIVPSQGGGGGLLSPKEREVLEGQGIVLAPGQKENSFTERFYLYLHLTKPSRRLYLTYARSDAEGKAMRPSYVVARIKRLFPKLMTVDEELNTPLCEKIWTEKNGLPYLTEGLRESAEGEASDAFRELYTWYYGKEAWRETLTKLLDAAFLKRRESGIGEEAARALYGSMLHNSVSRLETFAACAYSHFLKYGLKLTERETLEFAPVDMGNLFHKALELFGKKVEQSQYDWLDLPDSEGERLAEEAVREAVEEYGLLGLKKDKRSAYAVQRIRRIVKRSVWAILKQLKSGLFRPESFEVSFQSVEDLQSVNVELSKEERMKLKGRIDRIDDLVRDKEVFVKVMDYKSGGTKFDLAALYYGLQLQLVVYLNAAMELEKKIYPDKEIVPAGIFYYHVDDPVLEIHQNLETAALEENRLKELKPNGIVNDREDIIDALDHSFTQRSSVIPVVRNKNGSLGKPSKVMNTEQFASMSLFVNRKLKELGGRILEGDVSLNPYQGKNQTACDYCAFKEICGFDARMKEMEYRRLREMTPEEIFEKFKEEQE</sequence>
<organism evidence="16 17">
    <name type="scientific">Candidatus Limivivens merdigallinarum</name>
    <dbReference type="NCBI Taxonomy" id="2840859"/>
    <lineage>
        <taxon>Bacteria</taxon>
        <taxon>Bacillati</taxon>
        <taxon>Bacillota</taxon>
        <taxon>Clostridia</taxon>
        <taxon>Lachnospirales</taxon>
        <taxon>Lachnospiraceae</taxon>
        <taxon>Lachnospiraceae incertae sedis</taxon>
        <taxon>Candidatus Limivivens</taxon>
    </lineage>
</organism>
<dbReference type="GO" id="GO:0046872">
    <property type="term" value="F:metal ion binding"/>
    <property type="evidence" value="ECO:0007669"/>
    <property type="project" value="UniProtKB-KW"/>
</dbReference>
<keyword evidence="9" id="KW-0067">ATP-binding</keyword>
<dbReference type="GO" id="GO:0004386">
    <property type="term" value="F:helicase activity"/>
    <property type="evidence" value="ECO:0007669"/>
    <property type="project" value="UniProtKB-KW"/>
</dbReference>
<keyword evidence="7 16" id="KW-0347">Helicase</keyword>
<evidence type="ECO:0000313" key="17">
    <source>
        <dbReference type="Proteomes" id="UP000886886"/>
    </source>
</evidence>
<gene>
    <name evidence="16" type="primary">addB</name>
    <name evidence="16" type="ORF">IAB26_15455</name>
</gene>
<keyword evidence="12" id="KW-0238">DNA-binding</keyword>
<evidence type="ECO:0000256" key="1">
    <source>
        <dbReference type="ARBA" id="ARBA00022485"/>
    </source>
</evidence>
<evidence type="ECO:0000256" key="11">
    <source>
        <dbReference type="ARBA" id="ARBA00023014"/>
    </source>
</evidence>
<dbReference type="InterPro" id="IPR027417">
    <property type="entry name" value="P-loop_NTPase"/>
</dbReference>
<dbReference type="InterPro" id="IPR011604">
    <property type="entry name" value="PDDEXK-like_dom_sf"/>
</dbReference>
<keyword evidence="13" id="KW-0234">DNA repair</keyword>
<keyword evidence="1" id="KW-0004">4Fe-4S</keyword>
<evidence type="ECO:0000256" key="8">
    <source>
        <dbReference type="ARBA" id="ARBA00022839"/>
    </source>
</evidence>
<dbReference type="InterPro" id="IPR014140">
    <property type="entry name" value="DNA_helicase_suAddB"/>
</dbReference>
<evidence type="ECO:0000259" key="15">
    <source>
        <dbReference type="Pfam" id="PF21445"/>
    </source>
</evidence>
<evidence type="ECO:0000256" key="5">
    <source>
        <dbReference type="ARBA" id="ARBA00022763"/>
    </source>
</evidence>
<evidence type="ECO:0000259" key="14">
    <source>
        <dbReference type="Pfam" id="PF12705"/>
    </source>
</evidence>
<keyword evidence="4" id="KW-0547">Nucleotide-binding</keyword>
<evidence type="ECO:0000256" key="13">
    <source>
        <dbReference type="ARBA" id="ARBA00023204"/>
    </source>
</evidence>
<dbReference type="Pfam" id="PF21445">
    <property type="entry name" value="ADDB_N"/>
    <property type="match status" value="1"/>
</dbReference>
<keyword evidence="11" id="KW-0411">Iron-sulfur</keyword>
<dbReference type="InterPro" id="IPR049035">
    <property type="entry name" value="ADDB_N"/>
</dbReference>
<evidence type="ECO:0000256" key="10">
    <source>
        <dbReference type="ARBA" id="ARBA00023004"/>
    </source>
</evidence>
<dbReference type="GO" id="GO:0005524">
    <property type="term" value="F:ATP binding"/>
    <property type="evidence" value="ECO:0007669"/>
    <property type="project" value="UniProtKB-KW"/>
</dbReference>
<keyword evidence="8" id="KW-0269">Exonuclease</keyword>
<evidence type="ECO:0000256" key="7">
    <source>
        <dbReference type="ARBA" id="ARBA00022806"/>
    </source>
</evidence>
<dbReference type="GO" id="GO:0000724">
    <property type="term" value="P:double-strand break repair via homologous recombination"/>
    <property type="evidence" value="ECO:0007669"/>
    <property type="project" value="InterPro"/>
</dbReference>
<dbReference type="Gene3D" id="3.90.320.10">
    <property type="match status" value="1"/>
</dbReference>
<dbReference type="Proteomes" id="UP000886886">
    <property type="component" value="Unassembled WGS sequence"/>
</dbReference>
<dbReference type="Pfam" id="PF12705">
    <property type="entry name" value="PDDEXK_1"/>
    <property type="match status" value="1"/>
</dbReference>
<dbReference type="EMBL" id="DVFT01000226">
    <property type="protein sequence ID" value="HIQ97946.1"/>
    <property type="molecule type" value="Genomic_DNA"/>
</dbReference>
<dbReference type="NCBIfam" id="TIGR02773">
    <property type="entry name" value="addB_Gpos"/>
    <property type="match status" value="1"/>
</dbReference>
<reference evidence="16" key="1">
    <citation type="submission" date="2020-10" db="EMBL/GenBank/DDBJ databases">
        <authorList>
            <person name="Gilroy R."/>
        </authorList>
    </citation>
    <scope>NUCLEOTIDE SEQUENCE</scope>
    <source>
        <strain evidence="16">ChiSjej3B21-11622</strain>
    </source>
</reference>
<dbReference type="PANTHER" id="PTHR30591">
    <property type="entry name" value="RECBCD ENZYME SUBUNIT RECC"/>
    <property type="match status" value="1"/>
</dbReference>
<feature type="domain" description="ATP-dependent helicase/deoxyribonuclease subunit B N-terminal" evidence="15">
    <location>
        <begin position="5"/>
        <end position="292"/>
    </location>
</feature>
<evidence type="ECO:0000256" key="2">
    <source>
        <dbReference type="ARBA" id="ARBA00022722"/>
    </source>
</evidence>
<comment type="caution">
    <text evidence="16">The sequence shown here is derived from an EMBL/GenBank/DDBJ whole genome shotgun (WGS) entry which is preliminary data.</text>
</comment>
<evidence type="ECO:0000256" key="4">
    <source>
        <dbReference type="ARBA" id="ARBA00022741"/>
    </source>
</evidence>
<keyword evidence="2" id="KW-0540">Nuclease</keyword>
<dbReference type="SUPFAM" id="SSF52540">
    <property type="entry name" value="P-loop containing nucleoside triphosphate hydrolases"/>
    <property type="match status" value="1"/>
</dbReference>
<evidence type="ECO:0000313" key="16">
    <source>
        <dbReference type="EMBL" id="HIQ97946.1"/>
    </source>
</evidence>
<dbReference type="GO" id="GO:0051539">
    <property type="term" value="F:4 iron, 4 sulfur cluster binding"/>
    <property type="evidence" value="ECO:0007669"/>
    <property type="project" value="UniProtKB-KW"/>
</dbReference>
<accession>A0A9D0ZXY0</accession>
<feature type="domain" description="PD-(D/E)XK endonuclease-like" evidence="14">
    <location>
        <begin position="765"/>
        <end position="1104"/>
    </location>
</feature>
<dbReference type="InterPro" id="IPR038726">
    <property type="entry name" value="PDDEXK_AddAB-type"/>
</dbReference>
<keyword evidence="10" id="KW-0408">Iron</keyword>
<protein>
    <submittedName>
        <fullName evidence="16">Helicase-exonuclease AddAB subunit AddB</fullName>
    </submittedName>
</protein>